<dbReference type="InterPro" id="IPR003617">
    <property type="entry name" value="TFIIS/CRSP70_N_sub"/>
</dbReference>
<feature type="region of interest" description="Disordered" evidence="4">
    <location>
        <begin position="167"/>
        <end position="191"/>
    </location>
</feature>
<dbReference type="InterPro" id="IPR035441">
    <property type="entry name" value="TFIIS/LEDGF_dom_sf"/>
</dbReference>
<feature type="compositionally biased region" description="Basic and acidic residues" evidence="4">
    <location>
        <begin position="181"/>
        <end position="191"/>
    </location>
</feature>
<sequence>MKKIELERSVIATTLPHHSRQNIKDTDRRVTTKTLIPPPRRDGASKNVPQNQHIKDYANPKSAALKTETETEKEMKSKKVEEMVELFESAKKAADMANAKGVLLGKQEANRCVDALSLLMRLTITPKPKEPRRIMERLEGLTKHKDCKICSAASALLHLWRERNREQARKEFSTKTFPNNSHKESSKTRGN</sequence>
<dbReference type="CDD" id="cd00183">
    <property type="entry name" value="TFIIS_I"/>
    <property type="match status" value="1"/>
</dbReference>
<dbReference type="AlphaFoldDB" id="A0ABD1BIZ3"/>
<dbReference type="PROSITE" id="PS51319">
    <property type="entry name" value="TFIIS_N"/>
    <property type="match status" value="1"/>
</dbReference>
<evidence type="ECO:0000256" key="2">
    <source>
        <dbReference type="ARBA" id="ARBA00023242"/>
    </source>
</evidence>
<dbReference type="Proteomes" id="UP001558713">
    <property type="component" value="Unassembled WGS sequence"/>
</dbReference>
<protein>
    <recommendedName>
        <fullName evidence="5">TFIIS N-terminal domain-containing protein</fullName>
    </recommendedName>
</protein>
<proteinExistence type="predicted"/>
<dbReference type="PANTHER" id="PTHR31995:SF8">
    <property type="entry name" value="TRANSCRIPTION FACTOR IIS FAMILY PROTEIN"/>
    <property type="match status" value="1"/>
</dbReference>
<dbReference type="GO" id="GO:0005634">
    <property type="term" value="C:nucleus"/>
    <property type="evidence" value="ECO:0007669"/>
    <property type="project" value="UniProtKB-SubCell"/>
</dbReference>
<accession>A0ABD1BIZ3</accession>
<feature type="region of interest" description="Disordered" evidence="4">
    <location>
        <begin position="15"/>
        <end position="74"/>
    </location>
</feature>
<evidence type="ECO:0000256" key="4">
    <source>
        <dbReference type="SAM" id="MobiDB-lite"/>
    </source>
</evidence>
<evidence type="ECO:0000256" key="3">
    <source>
        <dbReference type="PROSITE-ProRule" id="PRU00649"/>
    </source>
</evidence>
<keyword evidence="7" id="KW-1185">Reference proteome</keyword>
<evidence type="ECO:0000256" key="1">
    <source>
        <dbReference type="ARBA" id="ARBA00004123"/>
    </source>
</evidence>
<feature type="domain" description="TFIIS N-terminal" evidence="5">
    <location>
        <begin position="88"/>
        <end position="167"/>
    </location>
</feature>
<reference evidence="6 7" key="1">
    <citation type="submission" date="2024-04" db="EMBL/GenBank/DDBJ databases">
        <title>Genome assembly C_amara_ONT_v2.</title>
        <authorList>
            <person name="Yant L."/>
            <person name="Moore C."/>
            <person name="Slenker M."/>
        </authorList>
    </citation>
    <scope>NUCLEOTIDE SEQUENCE [LARGE SCALE GENOMIC DNA]</scope>
    <source>
        <tissue evidence="6">Leaf</tissue>
    </source>
</reference>
<evidence type="ECO:0000313" key="6">
    <source>
        <dbReference type="EMBL" id="KAL1217000.1"/>
    </source>
</evidence>
<dbReference type="EMBL" id="JBANAX010000254">
    <property type="protein sequence ID" value="KAL1217000.1"/>
    <property type="molecule type" value="Genomic_DNA"/>
</dbReference>
<comment type="caution">
    <text evidence="6">The sequence shown here is derived from an EMBL/GenBank/DDBJ whole genome shotgun (WGS) entry which is preliminary data.</text>
</comment>
<comment type="subcellular location">
    <subcellularLocation>
        <location evidence="1 3">Nucleus</location>
    </subcellularLocation>
</comment>
<keyword evidence="2 3" id="KW-0539">Nucleus</keyword>
<organism evidence="6 7">
    <name type="scientific">Cardamine amara subsp. amara</name>
    <dbReference type="NCBI Taxonomy" id="228776"/>
    <lineage>
        <taxon>Eukaryota</taxon>
        <taxon>Viridiplantae</taxon>
        <taxon>Streptophyta</taxon>
        <taxon>Embryophyta</taxon>
        <taxon>Tracheophyta</taxon>
        <taxon>Spermatophyta</taxon>
        <taxon>Magnoliopsida</taxon>
        <taxon>eudicotyledons</taxon>
        <taxon>Gunneridae</taxon>
        <taxon>Pentapetalae</taxon>
        <taxon>rosids</taxon>
        <taxon>malvids</taxon>
        <taxon>Brassicales</taxon>
        <taxon>Brassicaceae</taxon>
        <taxon>Cardamineae</taxon>
        <taxon>Cardamine</taxon>
    </lineage>
</organism>
<dbReference type="InterPro" id="IPR017923">
    <property type="entry name" value="TFIIS_N"/>
</dbReference>
<evidence type="ECO:0000259" key="5">
    <source>
        <dbReference type="PROSITE" id="PS51319"/>
    </source>
</evidence>
<name>A0ABD1BIZ3_CARAN</name>
<dbReference type="SUPFAM" id="SSF47676">
    <property type="entry name" value="Conserved domain common to transcription factors TFIIS, elongin A, CRSP70"/>
    <property type="match status" value="1"/>
</dbReference>
<dbReference type="SMART" id="SM00509">
    <property type="entry name" value="TFS2N"/>
    <property type="match status" value="1"/>
</dbReference>
<evidence type="ECO:0000313" key="7">
    <source>
        <dbReference type="Proteomes" id="UP001558713"/>
    </source>
</evidence>
<dbReference type="Gene3D" id="1.20.930.10">
    <property type="entry name" value="Conserved domain common to transcription factors TFIIS, elongin A, CRSP70"/>
    <property type="match status" value="1"/>
</dbReference>
<gene>
    <name evidence="6" type="ORF">V5N11_013926</name>
</gene>
<dbReference type="PANTHER" id="PTHR31995">
    <property type="entry name" value="TRANSCRIPTION FACTOR IIS FAMILY PROTEIN-RELATED"/>
    <property type="match status" value="1"/>
</dbReference>